<dbReference type="EMBL" id="QAOT01000039">
    <property type="protein sequence ID" value="PTR07654.1"/>
    <property type="molecule type" value="Genomic_DNA"/>
</dbReference>
<evidence type="ECO:0000313" key="2">
    <source>
        <dbReference type="EMBL" id="PTR07654.1"/>
    </source>
</evidence>
<gene>
    <name evidence="2" type="ORF">C8J28_1397</name>
</gene>
<reference evidence="2 3" key="1">
    <citation type="submission" date="2018-04" db="EMBL/GenBank/DDBJ databases">
        <title>Genomic Encyclopedia of Type Strains, Phase III (KMG-III): the genomes of soil and plant-associated and newly described type strains.</title>
        <authorList>
            <person name="Whitman W."/>
        </authorList>
    </citation>
    <scope>NUCLEOTIDE SEQUENCE [LARGE SCALE GENOMIC DNA]</scope>
    <source>
        <strain evidence="2 3">KA25</strain>
    </source>
</reference>
<proteinExistence type="predicted"/>
<feature type="region of interest" description="Disordered" evidence="1">
    <location>
        <begin position="14"/>
        <end position="56"/>
    </location>
</feature>
<dbReference type="AlphaFoldDB" id="A0A2T5JLJ8"/>
<evidence type="ECO:0000313" key="3">
    <source>
        <dbReference type="Proteomes" id="UP000244060"/>
    </source>
</evidence>
<keyword evidence="3" id="KW-1185">Reference proteome</keyword>
<protein>
    <submittedName>
        <fullName evidence="2">Uncharacterized protein</fullName>
    </submittedName>
</protein>
<dbReference type="RefSeq" id="WP_181318587.1">
    <property type="nucleotide sequence ID" value="NZ_CP090022.1"/>
</dbReference>
<evidence type="ECO:0000256" key="1">
    <source>
        <dbReference type="SAM" id="MobiDB-lite"/>
    </source>
</evidence>
<name>A0A2T5JLJ8_9RHOB</name>
<accession>A0A2T5JLJ8</accession>
<organism evidence="2 3">
    <name type="scientific">Cereibacter azotoformans</name>
    <dbReference type="NCBI Taxonomy" id="43057"/>
    <lineage>
        <taxon>Bacteria</taxon>
        <taxon>Pseudomonadati</taxon>
        <taxon>Pseudomonadota</taxon>
        <taxon>Alphaproteobacteria</taxon>
        <taxon>Rhodobacterales</taxon>
        <taxon>Paracoccaceae</taxon>
        <taxon>Cereibacter</taxon>
    </lineage>
</organism>
<comment type="caution">
    <text evidence="2">The sequence shown here is derived from an EMBL/GenBank/DDBJ whole genome shotgun (WGS) entry which is preliminary data.</text>
</comment>
<feature type="compositionally biased region" description="Low complexity" evidence="1">
    <location>
        <begin position="31"/>
        <end position="56"/>
    </location>
</feature>
<sequence>MNWNQITQRWDEMARRVQSAPAARPVGLSGAARAPSSGDDPPAPADASAAALPASE</sequence>
<dbReference type="Proteomes" id="UP000244060">
    <property type="component" value="Unassembled WGS sequence"/>
</dbReference>